<gene>
    <name evidence="2" type="ORF">BRARA_G00389</name>
</gene>
<dbReference type="Proteomes" id="UP000264353">
    <property type="component" value="Chromosome A7"/>
</dbReference>
<dbReference type="EMBL" id="CM010634">
    <property type="protein sequence ID" value="RID52960.1"/>
    <property type="molecule type" value="Genomic_DNA"/>
</dbReference>
<feature type="chain" id="PRO_5017430120" description="RNase H type-1 domain-containing protein" evidence="1">
    <location>
        <begin position="17"/>
        <end position="207"/>
    </location>
</feature>
<reference evidence="2 3" key="1">
    <citation type="submission" date="2018-06" db="EMBL/GenBank/DDBJ databases">
        <title>WGS assembly of Brassica rapa FPsc.</title>
        <authorList>
            <person name="Bowman J."/>
            <person name="Kohchi T."/>
            <person name="Yamato K."/>
            <person name="Jenkins J."/>
            <person name="Shu S."/>
            <person name="Ishizaki K."/>
            <person name="Yamaoka S."/>
            <person name="Nishihama R."/>
            <person name="Nakamura Y."/>
            <person name="Berger F."/>
            <person name="Adam C."/>
            <person name="Aki S."/>
            <person name="Althoff F."/>
            <person name="Araki T."/>
            <person name="Arteaga-Vazquez M."/>
            <person name="Balasubrmanian S."/>
            <person name="Bauer D."/>
            <person name="Boehm C."/>
            <person name="Briginshaw L."/>
            <person name="Caballero-Perez J."/>
            <person name="Catarino B."/>
            <person name="Chen F."/>
            <person name="Chiyoda S."/>
            <person name="Chovatia M."/>
            <person name="Davies K."/>
            <person name="Delmans M."/>
            <person name="Demura T."/>
            <person name="Dierschke T."/>
            <person name="Dolan L."/>
            <person name="Dorantes-Acosta A."/>
            <person name="Eklund D."/>
            <person name="Florent S."/>
            <person name="Flores-Sandoval E."/>
            <person name="Fujiyama A."/>
            <person name="Fukuzawa H."/>
            <person name="Galik B."/>
            <person name="Grimanelli D."/>
            <person name="Grimwood J."/>
            <person name="Grossniklaus U."/>
            <person name="Hamada T."/>
            <person name="Haseloff J."/>
            <person name="Hetherington A."/>
            <person name="Higo A."/>
            <person name="Hirakawa Y."/>
            <person name="Hundley H."/>
            <person name="Ikeda Y."/>
            <person name="Inoue K."/>
            <person name="Inoue S."/>
            <person name="Ishida S."/>
            <person name="Jia Q."/>
            <person name="Kakita M."/>
            <person name="Kanazawa T."/>
            <person name="Kawai Y."/>
            <person name="Kawashima T."/>
            <person name="Kennedy M."/>
            <person name="Kinose K."/>
            <person name="Kinoshita T."/>
            <person name="Kohara Y."/>
            <person name="Koide E."/>
            <person name="Komatsu K."/>
            <person name="Kopischke S."/>
            <person name="Kubo M."/>
            <person name="Kyozuka J."/>
            <person name="Lagercrantz U."/>
            <person name="Lin S."/>
            <person name="Lindquist E."/>
            <person name="Lipzen A."/>
            <person name="Lu C."/>
            <person name="Luna E."/>
            <person name="Martienssen R."/>
            <person name="Minamino N."/>
            <person name="Mizutani M."/>
            <person name="Mizutani M."/>
            <person name="Mochizuki N."/>
            <person name="Monte I."/>
            <person name="Mosher R."/>
            <person name="Nagasaki H."/>
            <person name="Nakagami H."/>
            <person name="Naramoto S."/>
            <person name="Nishitani K."/>
            <person name="Ohtani M."/>
            <person name="Okamoto T."/>
            <person name="Okumura M."/>
            <person name="Phillips J."/>
            <person name="Pollak B."/>
            <person name="Reinders A."/>
            <person name="Roevekamp M."/>
            <person name="Sano R."/>
            <person name="Sawa S."/>
            <person name="Schmid M."/>
            <person name="Shirakawa M."/>
            <person name="Solano R."/>
            <person name="Spunde A."/>
            <person name="Suetsugu N."/>
            <person name="Sugano S."/>
            <person name="Sugiyama A."/>
            <person name="Sun R."/>
            <person name="Suzuki Y."/>
            <person name="Takenaka M."/>
            <person name="Takezawa D."/>
            <person name="Tomogane H."/>
            <person name="Tsuzuki M."/>
            <person name="Ueda T."/>
            <person name="Umeda M."/>
            <person name="Ward J."/>
            <person name="Watanabe Y."/>
            <person name="Yazaki K."/>
            <person name="Yokoyama R."/>
            <person name="Yoshitake Y."/>
            <person name="Yotsui I."/>
            <person name="Zachgo S."/>
            <person name="Schmutz J."/>
        </authorList>
    </citation>
    <scope>NUCLEOTIDE SEQUENCE [LARGE SCALE GENOMIC DNA]</scope>
    <source>
        <strain evidence="3">cv. B-3</strain>
    </source>
</reference>
<proteinExistence type="predicted"/>
<accession>A0A397YPK9</accession>
<evidence type="ECO:0008006" key="4">
    <source>
        <dbReference type="Google" id="ProtNLM"/>
    </source>
</evidence>
<dbReference type="AlphaFoldDB" id="A0A397YPK9"/>
<evidence type="ECO:0000256" key="1">
    <source>
        <dbReference type="SAM" id="SignalP"/>
    </source>
</evidence>
<sequence length="207" mass="23436">MSSLLQVISIVPALAGAPIQHTATISTMTDFTEAFKISRKSNNLPPTGMRMGSLFPWICWNIWLARNRRVFDNRHFTPTETISKATELNSKRKAIGKASPGTARNHCQFVINMDAAWNEISRVAGLSWIFSNSTGDIIMQGYDEILRVTFSINSLKKIFLLIKDWQGVNILRFKTALRIMNIEKIHLERNMATAATRVLKESPELSR</sequence>
<evidence type="ECO:0000313" key="3">
    <source>
        <dbReference type="Proteomes" id="UP000264353"/>
    </source>
</evidence>
<feature type="signal peptide" evidence="1">
    <location>
        <begin position="1"/>
        <end position="16"/>
    </location>
</feature>
<organism evidence="2 3">
    <name type="scientific">Brassica campestris</name>
    <name type="common">Field mustard</name>
    <dbReference type="NCBI Taxonomy" id="3711"/>
    <lineage>
        <taxon>Eukaryota</taxon>
        <taxon>Viridiplantae</taxon>
        <taxon>Streptophyta</taxon>
        <taxon>Embryophyta</taxon>
        <taxon>Tracheophyta</taxon>
        <taxon>Spermatophyta</taxon>
        <taxon>Magnoliopsida</taxon>
        <taxon>eudicotyledons</taxon>
        <taxon>Gunneridae</taxon>
        <taxon>Pentapetalae</taxon>
        <taxon>rosids</taxon>
        <taxon>malvids</taxon>
        <taxon>Brassicales</taxon>
        <taxon>Brassicaceae</taxon>
        <taxon>Brassiceae</taxon>
        <taxon>Brassica</taxon>
    </lineage>
</organism>
<protein>
    <recommendedName>
        <fullName evidence="4">RNase H type-1 domain-containing protein</fullName>
    </recommendedName>
</protein>
<evidence type="ECO:0000313" key="2">
    <source>
        <dbReference type="EMBL" id="RID52960.1"/>
    </source>
</evidence>
<name>A0A397YPK9_BRACM</name>
<keyword evidence="1" id="KW-0732">Signal</keyword>